<dbReference type="AlphaFoldDB" id="H0E8M6"/>
<dbReference type="Proteomes" id="UP000005143">
    <property type="component" value="Unassembled WGS sequence"/>
</dbReference>
<keyword evidence="2" id="KW-1185">Reference proteome</keyword>
<name>H0E8M6_9ACTN</name>
<protein>
    <submittedName>
        <fullName evidence="1">Uncharacterized protein</fullName>
    </submittedName>
</protein>
<organism evidence="1 2">
    <name type="scientific">Patulibacter medicamentivorans</name>
    <dbReference type="NCBI Taxonomy" id="1097667"/>
    <lineage>
        <taxon>Bacteria</taxon>
        <taxon>Bacillati</taxon>
        <taxon>Actinomycetota</taxon>
        <taxon>Thermoleophilia</taxon>
        <taxon>Solirubrobacterales</taxon>
        <taxon>Patulibacteraceae</taxon>
        <taxon>Patulibacter</taxon>
    </lineage>
</organism>
<evidence type="ECO:0000313" key="1">
    <source>
        <dbReference type="EMBL" id="EHN10026.1"/>
    </source>
</evidence>
<reference evidence="1 2" key="1">
    <citation type="journal article" date="2013" name="Biodegradation">
        <title>Quantitative proteomic analysis of ibuprofen-degrading Patulibacter sp. strain I11.</title>
        <authorList>
            <person name="Almeida B."/>
            <person name="Kjeldal H."/>
            <person name="Lolas I."/>
            <person name="Knudsen A.D."/>
            <person name="Carvalho G."/>
            <person name="Nielsen K.L."/>
            <person name="Barreto Crespo M.T."/>
            <person name="Stensballe A."/>
            <person name="Nielsen J.L."/>
        </authorList>
    </citation>
    <scope>NUCLEOTIDE SEQUENCE [LARGE SCALE GENOMIC DNA]</scope>
    <source>
        <strain evidence="1 2">I11</strain>
    </source>
</reference>
<sequence>MRSSRLLLGLSTTVVAGLLVAPATAPAVYYPGLRYYKATLDLAGRIVISRHVDSTRECTPGRAYTQVSTVDVEMGRARPIQVTISPRVIGTTTARTNGLGEAKTDVAIEDFKTTSGCAPNPPATPQEPGPCGSVEGDISAALVGSYKDGKTPVYVQIYRRNGNQLRFSDGCEPMEAGALDSKNRPLPGVGLTQMPVPGTGMIAPLGITATTLRKLGRGDAVARKISFSGPCENVDVQTARARTVGPDGQLMRNWCKVKGSLWVRLKRTS</sequence>
<accession>H0E8M6</accession>
<proteinExistence type="predicted"/>
<dbReference type="OrthoDB" id="9911143at2"/>
<comment type="caution">
    <text evidence="1">The sequence shown here is derived from an EMBL/GenBank/DDBJ whole genome shotgun (WGS) entry which is preliminary data.</text>
</comment>
<evidence type="ECO:0000313" key="2">
    <source>
        <dbReference type="Proteomes" id="UP000005143"/>
    </source>
</evidence>
<gene>
    <name evidence="1" type="ORF">PAI11_31870</name>
</gene>
<dbReference type="EMBL" id="AGUD01000244">
    <property type="protein sequence ID" value="EHN10026.1"/>
    <property type="molecule type" value="Genomic_DNA"/>
</dbReference>
<dbReference type="RefSeq" id="WP_007577014.1">
    <property type="nucleotide sequence ID" value="NZ_AGUD01000244.1"/>
</dbReference>